<evidence type="ECO:0000256" key="3">
    <source>
        <dbReference type="ARBA" id="ARBA00013633"/>
    </source>
</evidence>
<protein>
    <recommendedName>
        <fullName evidence="3">Carboxynorspermidine/carboxyspermidine decarboxylase</fullName>
        <ecNumber evidence="2">4.1.1.96</ecNumber>
    </recommendedName>
</protein>
<comment type="cofactor">
    <cofactor evidence="1">
        <name>pyridoxal 5'-phosphate</name>
        <dbReference type="ChEBI" id="CHEBI:597326"/>
    </cofactor>
</comment>
<comment type="similarity">
    <text evidence="8">Belongs to the Orn/Lys/Arg decarboxylase class-II family. NspC subfamily.</text>
</comment>
<evidence type="ECO:0000256" key="9">
    <source>
        <dbReference type="ARBA" id="ARBA00047351"/>
    </source>
</evidence>
<evidence type="ECO:0000259" key="13">
    <source>
        <dbReference type="Pfam" id="PF02784"/>
    </source>
</evidence>
<dbReference type="InterPro" id="IPR009006">
    <property type="entry name" value="Ala_racemase/Decarboxylase_C"/>
</dbReference>
<evidence type="ECO:0000256" key="8">
    <source>
        <dbReference type="ARBA" id="ARBA00025802"/>
    </source>
</evidence>
<feature type="binding site" evidence="11">
    <location>
        <position position="231"/>
    </location>
    <ligand>
        <name>substrate</name>
    </ligand>
</feature>
<dbReference type="PANTHER" id="PTHR43727:SF1">
    <property type="entry name" value="CARBOXYNORSPERMIDINE_CARBOXYSPERMIDINE DECARBOXYLASE"/>
    <property type="match status" value="1"/>
</dbReference>
<dbReference type="SUPFAM" id="SSF50621">
    <property type="entry name" value="Alanine racemase C-terminal domain-like"/>
    <property type="match status" value="1"/>
</dbReference>
<feature type="domain" description="Orn/DAP/Arg decarboxylase 2 C-terminal" evidence="12">
    <location>
        <begin position="237"/>
        <end position="323"/>
    </location>
</feature>
<evidence type="ECO:0000256" key="11">
    <source>
        <dbReference type="PIRSR" id="PIRSR038941-1"/>
    </source>
</evidence>
<dbReference type="GO" id="GO:0008295">
    <property type="term" value="P:spermidine biosynthetic process"/>
    <property type="evidence" value="ECO:0007669"/>
    <property type="project" value="UniProtKB-KW"/>
</dbReference>
<dbReference type="InterPro" id="IPR022643">
    <property type="entry name" value="De-COase2_C"/>
</dbReference>
<dbReference type="EC" id="4.1.1.96" evidence="2"/>
<comment type="catalytic activity">
    <reaction evidence="10">
        <text>carboxynorspermidine + H(+) = norspermidine + CO2</text>
        <dbReference type="Rhea" id="RHEA:34099"/>
        <dbReference type="ChEBI" id="CHEBI:15378"/>
        <dbReference type="ChEBI" id="CHEBI:16526"/>
        <dbReference type="ChEBI" id="CHEBI:57920"/>
        <dbReference type="ChEBI" id="CHEBI:65070"/>
        <dbReference type="EC" id="4.1.1.96"/>
    </reaction>
</comment>
<dbReference type="Gene3D" id="2.40.37.10">
    <property type="entry name" value="Lyase, Ornithine Decarboxylase, Chain A, domain 1"/>
    <property type="match status" value="1"/>
</dbReference>
<evidence type="ECO:0000256" key="1">
    <source>
        <dbReference type="ARBA" id="ARBA00001933"/>
    </source>
</evidence>
<dbReference type="EMBL" id="CACVAZ010000135">
    <property type="protein sequence ID" value="CAA6820730.1"/>
    <property type="molecule type" value="Genomic_DNA"/>
</dbReference>
<reference evidence="14" key="1">
    <citation type="submission" date="2020-01" db="EMBL/GenBank/DDBJ databases">
        <authorList>
            <person name="Meier V. D."/>
            <person name="Meier V D."/>
        </authorList>
    </citation>
    <scope>NUCLEOTIDE SEQUENCE</scope>
    <source>
        <strain evidence="14">HLG_WM_MAG_02</strain>
    </source>
</reference>
<feature type="domain" description="Orn/DAP/Arg decarboxylase 2 N-terminal" evidence="13">
    <location>
        <begin position="20"/>
        <end position="234"/>
    </location>
</feature>
<keyword evidence="5" id="KW-0663">Pyridoxal phosphate</keyword>
<sequence length="353" mass="40385">MSPNALDRNLARLTKLETHANVKILHTLKSFNEQSILPLISNNLSGMSISSKKEFQMAKEASAKHIHLYAPAFKEKELTGYIDDVQSISFNSLGQWERFKHLGKQTSKGLRINPRLHISIPSHCNPNLEESRLGIGTEEFLKAFENKSQNFEFLEGLHFHALFQSSVEDLVLLLNYILEHFKEVLPQLKWLNLGGGHSFTNIYYDIDTFVKNLLKFQKLFPNITFYFEPGESVTKGCGQFICSILDIVQIAKKKIVILDTSIETHLLDIAIVNMKLKVKETQSAPTPYCYELTGNSCLQGDIIGQYFFTKELHIGDQVVFEDMMAYSMVKMTEFNGMEKANFYLDNSNFLENF</sequence>
<dbReference type="InterPro" id="IPR022644">
    <property type="entry name" value="De-COase2_N"/>
</dbReference>
<proteinExistence type="inferred from homology"/>
<evidence type="ECO:0000256" key="6">
    <source>
        <dbReference type="ARBA" id="ARBA00023066"/>
    </source>
</evidence>
<evidence type="ECO:0000256" key="10">
    <source>
        <dbReference type="ARBA" id="ARBA00047389"/>
    </source>
</evidence>
<feature type="binding site" evidence="11">
    <location>
        <position position="268"/>
    </location>
    <ligand>
        <name>substrate</name>
    </ligand>
</feature>
<accession>A0A6S6TVF5</accession>
<evidence type="ECO:0000313" key="14">
    <source>
        <dbReference type="EMBL" id="CAA6820730.1"/>
    </source>
</evidence>
<dbReference type="GO" id="GO:0009089">
    <property type="term" value="P:lysine biosynthetic process via diaminopimelate"/>
    <property type="evidence" value="ECO:0007669"/>
    <property type="project" value="TreeGrafter"/>
</dbReference>
<evidence type="ECO:0000256" key="2">
    <source>
        <dbReference type="ARBA" id="ARBA00012259"/>
    </source>
</evidence>
<name>A0A6S6TVF5_9BACT</name>
<dbReference type="Pfam" id="PF00278">
    <property type="entry name" value="Orn_DAP_Arg_deC"/>
    <property type="match status" value="1"/>
</dbReference>
<keyword evidence="7 14" id="KW-0456">Lyase</keyword>
<gene>
    <name evidence="14" type="ORF">HELGO_WM19301</name>
</gene>
<dbReference type="GO" id="GO:0045312">
    <property type="term" value="P:nor-spermidine biosynthetic process"/>
    <property type="evidence" value="ECO:0007669"/>
    <property type="project" value="InterPro"/>
</dbReference>
<dbReference type="InterPro" id="IPR005730">
    <property type="entry name" value="Nsp_de-COase"/>
</dbReference>
<keyword evidence="4" id="KW-0210">Decarboxylase</keyword>
<evidence type="ECO:0000259" key="12">
    <source>
        <dbReference type="Pfam" id="PF00278"/>
    </source>
</evidence>
<dbReference type="PANTHER" id="PTHR43727">
    <property type="entry name" value="DIAMINOPIMELATE DECARBOXYLASE"/>
    <property type="match status" value="1"/>
</dbReference>
<dbReference type="Pfam" id="PF02784">
    <property type="entry name" value="Orn_Arg_deC_N"/>
    <property type="match status" value="1"/>
</dbReference>
<dbReference type="InterPro" id="IPR029066">
    <property type="entry name" value="PLP-binding_barrel"/>
</dbReference>
<keyword evidence="6" id="KW-0745">Spermidine biosynthesis</keyword>
<dbReference type="AlphaFoldDB" id="A0A6S6TVF5"/>
<dbReference type="PIRSF" id="PIRSF038941">
    <property type="entry name" value="NspC"/>
    <property type="match status" value="1"/>
</dbReference>
<comment type="catalytic activity">
    <reaction evidence="9">
        <text>carboxyspermidine + H(+) = spermidine + CO2</text>
        <dbReference type="Rhea" id="RHEA:34095"/>
        <dbReference type="ChEBI" id="CHEBI:15378"/>
        <dbReference type="ChEBI" id="CHEBI:16526"/>
        <dbReference type="ChEBI" id="CHEBI:57834"/>
        <dbReference type="ChEBI" id="CHEBI:65072"/>
        <dbReference type="EC" id="4.1.1.96"/>
    </reaction>
</comment>
<evidence type="ECO:0000256" key="4">
    <source>
        <dbReference type="ARBA" id="ARBA00022793"/>
    </source>
</evidence>
<evidence type="ECO:0000256" key="7">
    <source>
        <dbReference type="ARBA" id="ARBA00023239"/>
    </source>
</evidence>
<dbReference type="GO" id="GO:0008836">
    <property type="term" value="F:diaminopimelate decarboxylase activity"/>
    <property type="evidence" value="ECO:0007669"/>
    <property type="project" value="TreeGrafter"/>
</dbReference>
<organism evidence="14">
    <name type="scientific">uncultured Sulfurovum sp</name>
    <dbReference type="NCBI Taxonomy" id="269237"/>
    <lineage>
        <taxon>Bacteria</taxon>
        <taxon>Pseudomonadati</taxon>
        <taxon>Campylobacterota</taxon>
        <taxon>Epsilonproteobacteria</taxon>
        <taxon>Campylobacterales</taxon>
        <taxon>Sulfurovaceae</taxon>
        <taxon>Sulfurovum</taxon>
        <taxon>environmental samples</taxon>
    </lineage>
</organism>
<evidence type="ECO:0000256" key="5">
    <source>
        <dbReference type="ARBA" id="ARBA00022898"/>
    </source>
</evidence>
<dbReference type="Gene3D" id="3.20.20.10">
    <property type="entry name" value="Alanine racemase"/>
    <property type="match status" value="1"/>
</dbReference>
<dbReference type="SUPFAM" id="SSF51419">
    <property type="entry name" value="PLP-binding barrel"/>
    <property type="match status" value="1"/>
</dbReference>